<dbReference type="InterPro" id="IPR000048">
    <property type="entry name" value="IQ_motif_EF-hand-BS"/>
</dbReference>
<dbReference type="STRING" id="13249.T1I3W4"/>
<dbReference type="InterPro" id="IPR057887">
    <property type="entry name" value="IQUB_helical"/>
</dbReference>
<dbReference type="FunCoup" id="T1I3W4">
    <property type="interactions" value="11"/>
</dbReference>
<feature type="domain" description="IQ motif and ubiquitin-like" evidence="1">
    <location>
        <begin position="223"/>
        <end position="338"/>
    </location>
</feature>
<dbReference type="GO" id="GO:0001669">
    <property type="term" value="C:acrosomal vesicle"/>
    <property type="evidence" value="ECO:0007669"/>
    <property type="project" value="TreeGrafter"/>
</dbReference>
<evidence type="ECO:0000313" key="2">
    <source>
        <dbReference type="EnsemblMetazoa" id="RPRC010983-PA"/>
    </source>
</evidence>
<dbReference type="eggNOG" id="ENOG502QRQT">
    <property type="taxonomic scope" value="Eukaryota"/>
</dbReference>
<sequence length="520" mass="62039">WLGGYRNIYTDIFYHNAATQTEPKKEDVNRPPWYKPPLLSTRNTQTHLPYKDVGINLPKNHSTQMWRNDHYMKSDTDVIVVPRLYVPYGVNINDELKEKAATLIQKCWKGYKLRKHDVSGKFFSYLARHKERELNLANRLIRPENEQIISSRLLDMVYPYTKEDFYHLQWLLAKFKNVSGTSKDLTFLPAALKANNYLRFEKEFDIVLGIERRKILHKFDNLNKQRKTFFELSTTPMCKPNFDKNSLYLIETSHNEQFKKFKELYILFKRKNLSPEQRIEVLMLLKQQLNSFDYFEMKDDLIGLMDRECLLLSTGMNPNNFSYMRKWEDEILFNYLKNLQSDKFDQNSVYEEHKVILRCKACRKFKNVSKFPFYMGQLESNACLSCTEHYIAARIPKSFSPYSKILKQIREDEFNRGCKNPYVSLLQPKCIEHIVQNIWGGRSIFSRISTPTLLKLPRWDNKEPWAPWNCILLTKDEADLHESIEDVEEFYGSEYFQIIKYRLLLALQDFRQLIEVENKS</sequence>
<dbReference type="InterPro" id="IPR037695">
    <property type="entry name" value="IQUB"/>
</dbReference>
<reference evidence="2" key="1">
    <citation type="submission" date="2015-05" db="UniProtKB">
        <authorList>
            <consortium name="EnsemblMetazoa"/>
        </authorList>
    </citation>
    <scope>IDENTIFICATION</scope>
</reference>
<dbReference type="GO" id="GO:0030317">
    <property type="term" value="P:flagellated sperm motility"/>
    <property type="evidence" value="ECO:0007669"/>
    <property type="project" value="TreeGrafter"/>
</dbReference>
<protein>
    <recommendedName>
        <fullName evidence="1">IQ motif and ubiquitin-like domain-containing protein</fullName>
    </recommendedName>
</protein>
<proteinExistence type="predicted"/>
<dbReference type="Gene3D" id="1.20.5.190">
    <property type="match status" value="1"/>
</dbReference>
<dbReference type="VEuPathDB" id="VectorBase:RPRC010983"/>
<dbReference type="InParanoid" id="T1I3W4"/>
<dbReference type="GO" id="GO:0060271">
    <property type="term" value="P:cilium assembly"/>
    <property type="evidence" value="ECO:0007669"/>
    <property type="project" value="TreeGrafter"/>
</dbReference>
<dbReference type="HOGENOM" id="CLU_014415_2_0_1"/>
<dbReference type="GO" id="GO:0031514">
    <property type="term" value="C:motile cilium"/>
    <property type="evidence" value="ECO:0007669"/>
    <property type="project" value="TreeGrafter"/>
</dbReference>
<dbReference type="Pfam" id="PF00612">
    <property type="entry name" value="IQ"/>
    <property type="match status" value="1"/>
</dbReference>
<dbReference type="CDD" id="cd23767">
    <property type="entry name" value="IQCD"/>
    <property type="match status" value="1"/>
</dbReference>
<dbReference type="PANTHER" id="PTHR21074:SF0">
    <property type="entry name" value="IQ AND UBIQUITIN-LIKE DOMAIN-CONTAINING PROTEIN"/>
    <property type="match status" value="1"/>
</dbReference>
<accession>T1I3W4</accession>
<organism evidence="2 3">
    <name type="scientific">Rhodnius prolixus</name>
    <name type="common">Triatomid bug</name>
    <dbReference type="NCBI Taxonomy" id="13249"/>
    <lineage>
        <taxon>Eukaryota</taxon>
        <taxon>Metazoa</taxon>
        <taxon>Ecdysozoa</taxon>
        <taxon>Arthropoda</taxon>
        <taxon>Hexapoda</taxon>
        <taxon>Insecta</taxon>
        <taxon>Pterygota</taxon>
        <taxon>Neoptera</taxon>
        <taxon>Paraneoptera</taxon>
        <taxon>Hemiptera</taxon>
        <taxon>Heteroptera</taxon>
        <taxon>Panheteroptera</taxon>
        <taxon>Cimicomorpha</taxon>
        <taxon>Reduviidae</taxon>
        <taxon>Triatominae</taxon>
        <taxon>Rhodnius</taxon>
    </lineage>
</organism>
<name>T1I3W4_RHOPR</name>
<dbReference type="OMA" id="HEMARQH"/>
<dbReference type="PANTHER" id="PTHR21074">
    <property type="entry name" value="IQ AND UBIQUITIN-LIKE DOMAIN-CONTAINING PROTEIN"/>
    <property type="match status" value="1"/>
</dbReference>
<dbReference type="Proteomes" id="UP000015103">
    <property type="component" value="Unassembled WGS sequence"/>
</dbReference>
<dbReference type="Pfam" id="PF25805">
    <property type="entry name" value="IQUB"/>
    <property type="match status" value="1"/>
</dbReference>
<evidence type="ECO:0000313" key="3">
    <source>
        <dbReference type="Proteomes" id="UP000015103"/>
    </source>
</evidence>
<dbReference type="EnsemblMetazoa" id="RPRC010983-RA">
    <property type="protein sequence ID" value="RPRC010983-PA"/>
    <property type="gene ID" value="RPRC010983"/>
</dbReference>
<evidence type="ECO:0000259" key="1">
    <source>
        <dbReference type="Pfam" id="PF25805"/>
    </source>
</evidence>
<dbReference type="EMBL" id="ACPB03013360">
    <property type="status" value="NOT_ANNOTATED_CDS"/>
    <property type="molecule type" value="Genomic_DNA"/>
</dbReference>
<keyword evidence="3" id="KW-1185">Reference proteome</keyword>
<dbReference type="AlphaFoldDB" id="T1I3W4"/>